<dbReference type="PROSITE" id="PS01249">
    <property type="entry name" value="HYPA"/>
    <property type="match status" value="1"/>
</dbReference>
<comment type="caution">
    <text evidence="6">The sequence shown here is derived from an EMBL/GenBank/DDBJ whole genome shotgun (WGS) entry which is preliminary data.</text>
</comment>
<dbReference type="Gene3D" id="3.30.2320.80">
    <property type="match status" value="1"/>
</dbReference>
<dbReference type="STRING" id="824.CGRAC_1154"/>
<dbReference type="InterPro" id="IPR020538">
    <property type="entry name" value="Hydgase_Ni_incorp_HypA/HybF_CS"/>
</dbReference>
<accession>C8PGA9</accession>
<organism evidence="6 7">
    <name type="scientific">Campylobacter gracilis RM3268</name>
    <dbReference type="NCBI Taxonomy" id="553220"/>
    <lineage>
        <taxon>Bacteria</taxon>
        <taxon>Pseudomonadati</taxon>
        <taxon>Campylobacterota</taxon>
        <taxon>Epsilonproteobacteria</taxon>
        <taxon>Campylobacterales</taxon>
        <taxon>Campylobacteraceae</taxon>
        <taxon>Campylobacter</taxon>
    </lineage>
</organism>
<protein>
    <submittedName>
        <fullName evidence="6">Putative hydrogenase nickel insertion protein HypA</fullName>
    </submittedName>
</protein>
<evidence type="ECO:0000256" key="4">
    <source>
        <dbReference type="ARBA" id="ARBA00022833"/>
    </source>
</evidence>
<dbReference type="Proteomes" id="UP000005709">
    <property type="component" value="Unassembled WGS sequence"/>
</dbReference>
<evidence type="ECO:0000256" key="5">
    <source>
        <dbReference type="SAM" id="MobiDB-lite"/>
    </source>
</evidence>
<comment type="similarity">
    <text evidence="1">Belongs to the HypA/HybF family.</text>
</comment>
<dbReference type="InterPro" id="IPR000688">
    <property type="entry name" value="HypA/HybF"/>
</dbReference>
<keyword evidence="3" id="KW-0479">Metal-binding</keyword>
<reference evidence="6 7" key="1">
    <citation type="submission" date="2009-07" db="EMBL/GenBank/DDBJ databases">
        <authorList>
            <person name="Madupu R."/>
            <person name="Sebastian Y."/>
            <person name="Durkin A.S."/>
            <person name="Torralba M."/>
            <person name="Methe B."/>
            <person name="Sutton G.G."/>
            <person name="Strausberg R.L."/>
            <person name="Nelson K.E."/>
        </authorList>
    </citation>
    <scope>NUCLEOTIDE SEQUENCE [LARGE SCALE GENOMIC DNA]</scope>
    <source>
        <strain evidence="6 7">RM3268</strain>
    </source>
</reference>
<feature type="region of interest" description="Disordered" evidence="5">
    <location>
        <begin position="24"/>
        <end position="79"/>
    </location>
</feature>
<evidence type="ECO:0000256" key="2">
    <source>
        <dbReference type="ARBA" id="ARBA00022596"/>
    </source>
</evidence>
<dbReference type="GO" id="GO:0008270">
    <property type="term" value="F:zinc ion binding"/>
    <property type="evidence" value="ECO:0007669"/>
    <property type="project" value="TreeGrafter"/>
</dbReference>
<dbReference type="AlphaFoldDB" id="C8PGA9"/>
<name>C8PGA9_9BACT</name>
<dbReference type="eggNOG" id="COG0375">
    <property type="taxonomic scope" value="Bacteria"/>
</dbReference>
<dbReference type="RefSeq" id="WP_005870456.1">
    <property type="nucleotide sequence ID" value="NZ_ACYG01000019.1"/>
</dbReference>
<keyword evidence="4" id="KW-0862">Zinc</keyword>
<keyword evidence="2" id="KW-0533">Nickel</keyword>
<dbReference type="PANTHER" id="PTHR34535">
    <property type="entry name" value="HYDROGENASE MATURATION FACTOR HYPA"/>
    <property type="match status" value="1"/>
</dbReference>
<keyword evidence="7" id="KW-1185">Reference proteome</keyword>
<dbReference type="GO" id="GO:0051604">
    <property type="term" value="P:protein maturation"/>
    <property type="evidence" value="ECO:0007669"/>
    <property type="project" value="InterPro"/>
</dbReference>
<evidence type="ECO:0000313" key="6">
    <source>
        <dbReference type="EMBL" id="EEV18147.1"/>
    </source>
</evidence>
<dbReference type="OrthoDB" id="9800361at2"/>
<feature type="compositionally biased region" description="Polar residues" evidence="5">
    <location>
        <begin position="54"/>
        <end position="71"/>
    </location>
</feature>
<gene>
    <name evidence="6" type="ORF">CAMGR0001_0902</name>
</gene>
<dbReference type="Pfam" id="PF01155">
    <property type="entry name" value="HypA"/>
    <property type="match status" value="1"/>
</dbReference>
<proteinExistence type="inferred from homology"/>
<evidence type="ECO:0000256" key="1">
    <source>
        <dbReference type="ARBA" id="ARBA00010748"/>
    </source>
</evidence>
<dbReference type="EMBL" id="ACYG01000019">
    <property type="protein sequence ID" value="EEV18147.1"/>
    <property type="molecule type" value="Genomic_DNA"/>
</dbReference>
<evidence type="ECO:0000313" key="7">
    <source>
        <dbReference type="Proteomes" id="UP000005709"/>
    </source>
</evidence>
<dbReference type="PANTHER" id="PTHR34535:SF3">
    <property type="entry name" value="HYDROGENASE MATURATION FACTOR HYPA"/>
    <property type="match status" value="1"/>
</dbReference>
<feature type="compositionally biased region" description="Low complexity" evidence="5">
    <location>
        <begin position="29"/>
        <end position="53"/>
    </location>
</feature>
<sequence>MHELSIVADLVALCEKALNAEKAKKKGAAEQGGKNSCDIADTANENTNSANTNIGPKNTENTGVADTNPNDKSGDFYKNLDAKPQASYDTFSSKSPQIRELHVKIGRLSGVEAHYLQNCYEVFRAGTVCENADLIIHTQEIVVKCKNCGFSGDLTQNDFFCPHCKSSEISVIDGEDMYLMRLVIE</sequence>
<dbReference type="GO" id="GO:0016151">
    <property type="term" value="F:nickel cation binding"/>
    <property type="evidence" value="ECO:0007669"/>
    <property type="project" value="InterPro"/>
</dbReference>
<evidence type="ECO:0000256" key="3">
    <source>
        <dbReference type="ARBA" id="ARBA00022723"/>
    </source>
</evidence>